<proteinExistence type="predicted"/>
<protein>
    <submittedName>
        <fullName evidence="1">Uncharacterized protein</fullName>
    </submittedName>
</protein>
<keyword evidence="2" id="KW-1185">Reference proteome</keyword>
<evidence type="ECO:0000313" key="2">
    <source>
        <dbReference type="Proteomes" id="UP000027466"/>
    </source>
</evidence>
<accession>A0A069PCV9</accession>
<dbReference type="PROSITE" id="PS51257">
    <property type="entry name" value="PROKAR_LIPOPROTEIN"/>
    <property type="match status" value="1"/>
</dbReference>
<comment type="caution">
    <text evidence="1">The sequence shown here is derived from an EMBL/GenBank/DDBJ whole genome shotgun (WGS) entry which is preliminary data.</text>
</comment>
<reference evidence="1 2" key="1">
    <citation type="submission" date="2014-03" db="EMBL/GenBank/DDBJ databases">
        <title>Draft Genome Sequences of Four Burkholderia Strains.</title>
        <authorList>
            <person name="Liu X.Y."/>
            <person name="Li C.X."/>
            <person name="Xu J.H."/>
        </authorList>
    </citation>
    <scope>NUCLEOTIDE SEQUENCE [LARGE SCALE GENOMIC DNA]</scope>
    <source>
        <strain evidence="1 2">DSM 50014</strain>
    </source>
</reference>
<sequence>MRFFEVAGDGGGNAEGRPARSLSLLPGTCTALGCHARRVVSSTFAAFADITRCASSVLPGSAGAFAMSHLLSSGSL</sequence>
<dbReference type="EMBL" id="JFHC01000094">
    <property type="protein sequence ID" value="KDR38352.1"/>
    <property type="molecule type" value="Genomic_DNA"/>
</dbReference>
<organism evidence="1 2">
    <name type="scientific">Caballeronia glathei</name>
    <dbReference type="NCBI Taxonomy" id="60547"/>
    <lineage>
        <taxon>Bacteria</taxon>
        <taxon>Pseudomonadati</taxon>
        <taxon>Pseudomonadota</taxon>
        <taxon>Betaproteobacteria</taxon>
        <taxon>Burkholderiales</taxon>
        <taxon>Burkholderiaceae</taxon>
        <taxon>Caballeronia</taxon>
    </lineage>
</organism>
<dbReference type="AlphaFoldDB" id="A0A069PCV9"/>
<evidence type="ECO:0000313" key="1">
    <source>
        <dbReference type="EMBL" id="KDR38352.1"/>
    </source>
</evidence>
<dbReference type="Proteomes" id="UP000027466">
    <property type="component" value="Unassembled WGS sequence"/>
</dbReference>
<gene>
    <name evidence="1" type="ORF">BG61_41390</name>
</gene>
<name>A0A069PCV9_9BURK</name>